<evidence type="ECO:0000313" key="9">
    <source>
        <dbReference type="Proteomes" id="UP000650081"/>
    </source>
</evidence>
<dbReference type="EMBL" id="JACSIT010000139">
    <property type="protein sequence ID" value="MBC6995591.1"/>
    <property type="molecule type" value="Genomic_DNA"/>
</dbReference>
<dbReference type="Gene3D" id="1.10.10.10">
    <property type="entry name" value="Winged helix-like DNA-binding domain superfamily/Winged helix DNA-binding domain"/>
    <property type="match status" value="1"/>
</dbReference>
<keyword evidence="3" id="KW-0731">Sigma factor</keyword>
<evidence type="ECO:0000256" key="1">
    <source>
        <dbReference type="ARBA" id="ARBA00010641"/>
    </source>
</evidence>
<dbReference type="AlphaFoldDB" id="A0A923T9I0"/>
<dbReference type="InterPro" id="IPR013249">
    <property type="entry name" value="RNA_pol_sigma70_r4_t2"/>
</dbReference>
<dbReference type="GO" id="GO:0003677">
    <property type="term" value="F:DNA binding"/>
    <property type="evidence" value="ECO:0007669"/>
    <property type="project" value="UniProtKB-KW"/>
</dbReference>
<organism evidence="8 9">
    <name type="scientific">Neolewinella lacunae</name>
    <dbReference type="NCBI Taxonomy" id="1517758"/>
    <lineage>
        <taxon>Bacteria</taxon>
        <taxon>Pseudomonadati</taxon>
        <taxon>Bacteroidota</taxon>
        <taxon>Saprospiria</taxon>
        <taxon>Saprospirales</taxon>
        <taxon>Lewinellaceae</taxon>
        <taxon>Neolewinella</taxon>
    </lineage>
</organism>
<feature type="domain" description="RNA polymerase sigma factor 70 region 4 type 2" evidence="7">
    <location>
        <begin position="105"/>
        <end position="155"/>
    </location>
</feature>
<dbReference type="GO" id="GO:0006352">
    <property type="term" value="P:DNA-templated transcription initiation"/>
    <property type="evidence" value="ECO:0007669"/>
    <property type="project" value="InterPro"/>
</dbReference>
<sequence>MDHFTHLIHSVRDRLYRLALRVVNDADEAQDVVQDVLVKSWNKREEIARLDNPPAWLMRMTQHQAIDRLRAGQVRSAREREAAGPDLDPRTPYRLAASSDSLSHIHRIIQQLPTDQRTVLHLREVEGMEYREIAEVTRLSPEQVKVYLHRGRTRLRTLLRQENIA</sequence>
<evidence type="ECO:0000256" key="5">
    <source>
        <dbReference type="ARBA" id="ARBA00023163"/>
    </source>
</evidence>
<dbReference type="CDD" id="cd06171">
    <property type="entry name" value="Sigma70_r4"/>
    <property type="match status" value="1"/>
</dbReference>
<dbReference type="GO" id="GO:0016987">
    <property type="term" value="F:sigma factor activity"/>
    <property type="evidence" value="ECO:0007669"/>
    <property type="project" value="UniProtKB-KW"/>
</dbReference>
<dbReference type="Pfam" id="PF04542">
    <property type="entry name" value="Sigma70_r2"/>
    <property type="match status" value="1"/>
</dbReference>
<dbReference type="Gene3D" id="1.10.1740.10">
    <property type="match status" value="1"/>
</dbReference>
<accession>A0A923T9I0</accession>
<keyword evidence="2" id="KW-0805">Transcription regulation</keyword>
<evidence type="ECO:0000256" key="4">
    <source>
        <dbReference type="ARBA" id="ARBA00023125"/>
    </source>
</evidence>
<dbReference type="SUPFAM" id="SSF88946">
    <property type="entry name" value="Sigma2 domain of RNA polymerase sigma factors"/>
    <property type="match status" value="1"/>
</dbReference>
<feature type="domain" description="RNA polymerase sigma-70 region 2" evidence="6">
    <location>
        <begin position="7"/>
        <end position="72"/>
    </location>
</feature>
<evidence type="ECO:0000313" key="8">
    <source>
        <dbReference type="EMBL" id="MBC6995591.1"/>
    </source>
</evidence>
<dbReference type="RefSeq" id="WP_187467621.1">
    <property type="nucleotide sequence ID" value="NZ_JACSIT010000139.1"/>
</dbReference>
<dbReference type="PANTHER" id="PTHR43133:SF8">
    <property type="entry name" value="RNA POLYMERASE SIGMA FACTOR HI_1459-RELATED"/>
    <property type="match status" value="1"/>
</dbReference>
<comment type="caution">
    <text evidence="8">The sequence shown here is derived from an EMBL/GenBank/DDBJ whole genome shotgun (WGS) entry which is preliminary data.</text>
</comment>
<evidence type="ECO:0000256" key="2">
    <source>
        <dbReference type="ARBA" id="ARBA00023015"/>
    </source>
</evidence>
<dbReference type="InterPro" id="IPR013324">
    <property type="entry name" value="RNA_pol_sigma_r3/r4-like"/>
</dbReference>
<dbReference type="InterPro" id="IPR007627">
    <property type="entry name" value="RNA_pol_sigma70_r2"/>
</dbReference>
<keyword evidence="9" id="KW-1185">Reference proteome</keyword>
<comment type="similarity">
    <text evidence="1">Belongs to the sigma-70 factor family. ECF subfamily.</text>
</comment>
<dbReference type="InterPro" id="IPR036388">
    <property type="entry name" value="WH-like_DNA-bd_sf"/>
</dbReference>
<dbReference type="InterPro" id="IPR014284">
    <property type="entry name" value="RNA_pol_sigma-70_dom"/>
</dbReference>
<keyword evidence="4" id="KW-0238">DNA-binding</keyword>
<gene>
    <name evidence="8" type="ORF">H9S92_15595</name>
</gene>
<reference evidence="8" key="1">
    <citation type="submission" date="2020-08" db="EMBL/GenBank/DDBJ databases">
        <title>Lewinella bacteria from marine environments.</title>
        <authorList>
            <person name="Zhong Y."/>
        </authorList>
    </citation>
    <scope>NUCLEOTIDE SEQUENCE</scope>
    <source>
        <strain evidence="8">KCTC 42187</strain>
    </source>
</reference>
<keyword evidence="5" id="KW-0804">Transcription</keyword>
<dbReference type="SUPFAM" id="SSF88659">
    <property type="entry name" value="Sigma3 and sigma4 domains of RNA polymerase sigma factors"/>
    <property type="match status" value="1"/>
</dbReference>
<dbReference type="Pfam" id="PF08281">
    <property type="entry name" value="Sigma70_r4_2"/>
    <property type="match status" value="1"/>
</dbReference>
<evidence type="ECO:0000259" key="6">
    <source>
        <dbReference type="Pfam" id="PF04542"/>
    </source>
</evidence>
<dbReference type="InterPro" id="IPR013325">
    <property type="entry name" value="RNA_pol_sigma_r2"/>
</dbReference>
<dbReference type="InterPro" id="IPR039425">
    <property type="entry name" value="RNA_pol_sigma-70-like"/>
</dbReference>
<dbReference type="Proteomes" id="UP000650081">
    <property type="component" value="Unassembled WGS sequence"/>
</dbReference>
<evidence type="ECO:0000256" key="3">
    <source>
        <dbReference type="ARBA" id="ARBA00023082"/>
    </source>
</evidence>
<dbReference type="PANTHER" id="PTHR43133">
    <property type="entry name" value="RNA POLYMERASE ECF-TYPE SIGMA FACTO"/>
    <property type="match status" value="1"/>
</dbReference>
<name>A0A923T9I0_9BACT</name>
<dbReference type="NCBIfam" id="TIGR02937">
    <property type="entry name" value="sigma70-ECF"/>
    <property type="match status" value="1"/>
</dbReference>
<proteinExistence type="inferred from homology"/>
<protein>
    <submittedName>
        <fullName evidence="8">RNA polymerase sigma factor</fullName>
    </submittedName>
</protein>
<evidence type="ECO:0000259" key="7">
    <source>
        <dbReference type="Pfam" id="PF08281"/>
    </source>
</evidence>